<dbReference type="GO" id="GO:0015811">
    <property type="term" value="P:L-cystine transport"/>
    <property type="evidence" value="ECO:0000318"/>
    <property type="project" value="GO_Central"/>
</dbReference>
<dbReference type="InterPro" id="IPR006603">
    <property type="entry name" value="PQ-loop_rpt"/>
</dbReference>
<sequence>MARSSVLLVLTGLAVVLAQTNDMGSVSPSSTPGLYAASTTTFTSPTWIPTTAPPTNTSDFGQNAGVLCFYLGCMLVGGILTMIFRKFFVVLTTALAGSLLVMLEKLEHDTMPAPDDKDFGSSALIMLLAWFLFGVVCFVCQYLIGHRTASKAVRPASSAGGEARSTLNAMLADPSLIEAAASVKKLPSGKTGKPRLSPRYVNKLRKEFAMAGRADEFPIAQKETKFERREPNKGHQWQRAKAERLEKIKANMEKMDQMVEDFRAEKREKRRVQREKRGVLLRMPLRRHHHTSKMEREPLLENSSLSGGTSADGSVQYLNSLSQSHRNSPDLKEESRTWAIISNLMGGIYFVAWSVSFYPQMYNVVGFLCYSIFNGLFYWSPDTQSLYRSHHHGKNNQVQASDVFFALHALALTLVTVFQIFIYERGNQRVSLYCKLYLNHKRRSTEGMNIHNFLLDFTGGSLSVAQLCLDARLTHDWSAITGDVAKFGLGMVSMLYDIVIITQHYCMYQNENGRLASEV</sequence>
<feature type="chain" id="PRO_5002742574" description="Large ribosomal subunit protein mL59 domain-containing protein" evidence="10">
    <location>
        <begin position="19"/>
        <end position="519"/>
    </location>
</feature>
<feature type="transmembrane region" description="Helical" evidence="9">
    <location>
        <begin position="337"/>
        <end position="355"/>
    </location>
</feature>
<dbReference type="InterPro" id="IPR040922">
    <property type="entry name" value="Ribosomal_mL59_dom"/>
</dbReference>
<dbReference type="GO" id="GO:0005774">
    <property type="term" value="C:vacuolar membrane"/>
    <property type="evidence" value="ECO:0000318"/>
    <property type="project" value="GO_Central"/>
</dbReference>
<dbReference type="KEGG" id="mbr:MONBRDRAFT_8067"/>
<evidence type="ECO:0000256" key="5">
    <source>
        <dbReference type="ARBA" id="ARBA00022989"/>
    </source>
</evidence>
<dbReference type="GeneID" id="5890792"/>
<evidence type="ECO:0000256" key="10">
    <source>
        <dbReference type="SAM" id="SignalP"/>
    </source>
</evidence>
<dbReference type="EMBL" id="CH991550">
    <property type="protein sequence ID" value="EDQ89689.1"/>
    <property type="molecule type" value="Genomic_DNA"/>
</dbReference>
<dbReference type="InParanoid" id="A9UYY4"/>
<gene>
    <name evidence="12" type="ORF">MONBRDRAFT_8067</name>
</gene>
<evidence type="ECO:0000256" key="2">
    <source>
        <dbReference type="ARBA" id="ARBA00022448"/>
    </source>
</evidence>
<evidence type="ECO:0000256" key="1">
    <source>
        <dbReference type="ARBA" id="ARBA00004127"/>
    </source>
</evidence>
<dbReference type="RefSeq" id="XP_001745718.1">
    <property type="nucleotide sequence ID" value="XM_001745666.1"/>
</dbReference>
<evidence type="ECO:0000256" key="4">
    <source>
        <dbReference type="ARBA" id="ARBA00022737"/>
    </source>
</evidence>
<keyword evidence="5 9" id="KW-1133">Transmembrane helix</keyword>
<feature type="signal peptide" evidence="10">
    <location>
        <begin position="1"/>
        <end position="18"/>
    </location>
</feature>
<dbReference type="AlphaFoldDB" id="A9UYY4"/>
<feature type="region of interest" description="Disordered" evidence="8">
    <location>
        <begin position="286"/>
        <end position="308"/>
    </location>
</feature>
<evidence type="ECO:0000256" key="8">
    <source>
        <dbReference type="SAM" id="MobiDB-lite"/>
    </source>
</evidence>
<dbReference type="InterPro" id="IPR005282">
    <property type="entry name" value="LC_transporter"/>
</dbReference>
<accession>A9UYY4</accession>
<keyword evidence="3 9" id="KW-0812">Transmembrane</keyword>
<dbReference type="GO" id="GO:0015184">
    <property type="term" value="F:L-cystine transmembrane transporter activity"/>
    <property type="evidence" value="ECO:0000318"/>
    <property type="project" value="GO_Central"/>
</dbReference>
<dbReference type="GO" id="GO:0012505">
    <property type="term" value="C:endomembrane system"/>
    <property type="evidence" value="ECO:0007669"/>
    <property type="project" value="UniProtKB-SubCell"/>
</dbReference>
<keyword evidence="7" id="KW-0175">Coiled coil</keyword>
<evidence type="ECO:0000313" key="12">
    <source>
        <dbReference type="EMBL" id="EDQ89689.1"/>
    </source>
</evidence>
<organism evidence="12 13">
    <name type="scientific">Monosiga brevicollis</name>
    <name type="common">Choanoflagellate</name>
    <dbReference type="NCBI Taxonomy" id="81824"/>
    <lineage>
        <taxon>Eukaryota</taxon>
        <taxon>Choanoflagellata</taxon>
        <taxon>Craspedida</taxon>
        <taxon>Salpingoecidae</taxon>
        <taxon>Monosiga</taxon>
    </lineage>
</organism>
<evidence type="ECO:0000256" key="9">
    <source>
        <dbReference type="SAM" id="Phobius"/>
    </source>
</evidence>
<feature type="coiled-coil region" evidence="7">
    <location>
        <begin position="245"/>
        <end position="275"/>
    </location>
</feature>
<proteinExistence type="predicted"/>
<comment type="subcellular location">
    <subcellularLocation>
        <location evidence="1">Endomembrane system</location>
        <topology evidence="1">Multi-pass membrane protein</topology>
    </subcellularLocation>
</comment>
<protein>
    <recommendedName>
        <fullName evidence="11">Large ribosomal subunit protein mL59 domain-containing protein</fullName>
    </recommendedName>
</protein>
<dbReference type="PANTHER" id="PTHR13131:SF5">
    <property type="entry name" value="CYSTINOSIN"/>
    <property type="match status" value="1"/>
</dbReference>
<keyword evidence="6 9" id="KW-0472">Membrane</keyword>
<feature type="transmembrane region" description="Helical" evidence="9">
    <location>
        <begin position="361"/>
        <end position="379"/>
    </location>
</feature>
<reference evidence="12 13" key="1">
    <citation type="journal article" date="2008" name="Nature">
        <title>The genome of the choanoflagellate Monosiga brevicollis and the origin of metazoans.</title>
        <authorList>
            <consortium name="JGI Sequencing"/>
            <person name="King N."/>
            <person name="Westbrook M.J."/>
            <person name="Young S.L."/>
            <person name="Kuo A."/>
            <person name="Abedin M."/>
            <person name="Chapman J."/>
            <person name="Fairclough S."/>
            <person name="Hellsten U."/>
            <person name="Isogai Y."/>
            <person name="Letunic I."/>
            <person name="Marr M."/>
            <person name="Pincus D."/>
            <person name="Putnam N."/>
            <person name="Rokas A."/>
            <person name="Wright K.J."/>
            <person name="Zuzow R."/>
            <person name="Dirks W."/>
            <person name="Good M."/>
            <person name="Goodstein D."/>
            <person name="Lemons D."/>
            <person name="Li W."/>
            <person name="Lyons J.B."/>
            <person name="Morris A."/>
            <person name="Nichols S."/>
            <person name="Richter D.J."/>
            <person name="Salamov A."/>
            <person name="Bork P."/>
            <person name="Lim W.A."/>
            <person name="Manning G."/>
            <person name="Miller W.T."/>
            <person name="McGinnis W."/>
            <person name="Shapiro H."/>
            <person name="Tjian R."/>
            <person name="Grigoriev I.V."/>
            <person name="Rokhsar D."/>
        </authorList>
    </citation>
    <scope>NUCLEOTIDE SEQUENCE [LARGE SCALE GENOMIC DNA]</scope>
    <source>
        <strain evidence="13">MX1 / ATCC 50154</strain>
    </source>
</reference>
<keyword evidence="10" id="KW-0732">Signal</keyword>
<dbReference type="Pfam" id="PF04193">
    <property type="entry name" value="PQ-loop"/>
    <property type="match status" value="1"/>
</dbReference>
<dbReference type="STRING" id="81824.A9UYY4"/>
<evidence type="ECO:0000256" key="6">
    <source>
        <dbReference type="ARBA" id="ARBA00023136"/>
    </source>
</evidence>
<evidence type="ECO:0000256" key="3">
    <source>
        <dbReference type="ARBA" id="ARBA00022692"/>
    </source>
</evidence>
<dbReference type="Pfam" id="PF18126">
    <property type="entry name" value="Mitoc_mL59"/>
    <property type="match status" value="1"/>
</dbReference>
<keyword evidence="4" id="KW-0677">Repeat</keyword>
<feature type="transmembrane region" description="Helical" evidence="9">
    <location>
        <begin position="87"/>
        <end position="103"/>
    </location>
</feature>
<name>A9UYY4_MONBE</name>
<feature type="transmembrane region" description="Helical" evidence="9">
    <location>
        <begin position="123"/>
        <end position="144"/>
    </location>
</feature>
<dbReference type="PANTHER" id="PTHR13131">
    <property type="entry name" value="CYSTINOSIN"/>
    <property type="match status" value="1"/>
</dbReference>
<dbReference type="Proteomes" id="UP000001357">
    <property type="component" value="Unassembled WGS sequence"/>
</dbReference>
<evidence type="ECO:0000259" key="11">
    <source>
        <dbReference type="Pfam" id="PF18126"/>
    </source>
</evidence>
<evidence type="ECO:0000256" key="7">
    <source>
        <dbReference type="SAM" id="Coils"/>
    </source>
</evidence>
<feature type="domain" description="Large ribosomal subunit protein mL59" evidence="11">
    <location>
        <begin position="182"/>
        <end position="263"/>
    </location>
</feature>
<keyword evidence="2" id="KW-0813">Transport</keyword>
<dbReference type="eggNOG" id="KOG3145">
    <property type="taxonomic scope" value="Eukaryota"/>
</dbReference>
<keyword evidence="13" id="KW-1185">Reference proteome</keyword>
<evidence type="ECO:0000313" key="13">
    <source>
        <dbReference type="Proteomes" id="UP000001357"/>
    </source>
</evidence>
<feature type="transmembrane region" description="Helical" evidence="9">
    <location>
        <begin position="60"/>
        <end position="80"/>
    </location>
</feature>
<feature type="transmembrane region" description="Helical" evidence="9">
    <location>
        <begin position="400"/>
        <end position="422"/>
    </location>
</feature>